<reference evidence="3 4" key="1">
    <citation type="journal article" date="2014" name="Nat. Commun.">
        <title>Klebsormidium flaccidum genome reveals primary factors for plant terrestrial adaptation.</title>
        <authorList>
            <person name="Hori K."/>
            <person name="Maruyama F."/>
            <person name="Fujisawa T."/>
            <person name="Togashi T."/>
            <person name="Yamamoto N."/>
            <person name="Seo M."/>
            <person name="Sato S."/>
            <person name="Yamada T."/>
            <person name="Mori H."/>
            <person name="Tajima N."/>
            <person name="Moriyama T."/>
            <person name="Ikeuchi M."/>
            <person name="Watanabe M."/>
            <person name="Wada H."/>
            <person name="Kobayashi K."/>
            <person name="Saito M."/>
            <person name="Masuda T."/>
            <person name="Sasaki-Sekimoto Y."/>
            <person name="Mashiguchi K."/>
            <person name="Awai K."/>
            <person name="Shimojima M."/>
            <person name="Masuda S."/>
            <person name="Iwai M."/>
            <person name="Nobusawa T."/>
            <person name="Narise T."/>
            <person name="Kondo S."/>
            <person name="Saito H."/>
            <person name="Sato R."/>
            <person name="Murakawa M."/>
            <person name="Ihara Y."/>
            <person name="Oshima-Yamada Y."/>
            <person name="Ohtaka K."/>
            <person name="Satoh M."/>
            <person name="Sonobe K."/>
            <person name="Ishii M."/>
            <person name="Ohtani R."/>
            <person name="Kanamori-Sato M."/>
            <person name="Honoki R."/>
            <person name="Miyazaki D."/>
            <person name="Mochizuki H."/>
            <person name="Umetsu J."/>
            <person name="Higashi K."/>
            <person name="Shibata D."/>
            <person name="Kamiya Y."/>
            <person name="Sato N."/>
            <person name="Nakamura Y."/>
            <person name="Tabata S."/>
            <person name="Ida S."/>
            <person name="Kurokawa K."/>
            <person name="Ohta H."/>
        </authorList>
    </citation>
    <scope>NUCLEOTIDE SEQUENCE [LARGE SCALE GENOMIC DNA]</scope>
    <source>
        <strain evidence="3 4">NIES-2285</strain>
    </source>
</reference>
<organism evidence="3 4">
    <name type="scientific">Klebsormidium nitens</name>
    <name type="common">Green alga</name>
    <name type="synonym">Ulothrix nitens</name>
    <dbReference type="NCBI Taxonomy" id="105231"/>
    <lineage>
        <taxon>Eukaryota</taxon>
        <taxon>Viridiplantae</taxon>
        <taxon>Streptophyta</taxon>
        <taxon>Klebsormidiophyceae</taxon>
        <taxon>Klebsormidiales</taxon>
        <taxon>Klebsormidiaceae</taxon>
        <taxon>Klebsormidium</taxon>
    </lineage>
</organism>
<sequence>MAAALRTTPLARSIHTGTTPKLSGGYGHENDYMHAKHMYNITEMKNRKLKFGTAMVAFLTIGYGTPIVAVLWQQHKASG</sequence>
<feature type="transmembrane region" description="Helical" evidence="2">
    <location>
        <begin position="51"/>
        <end position="72"/>
    </location>
</feature>
<protein>
    <recommendedName>
        <fullName evidence="5">SLL1 protein</fullName>
    </recommendedName>
</protein>
<dbReference type="Proteomes" id="UP000054558">
    <property type="component" value="Unassembled WGS sequence"/>
</dbReference>
<dbReference type="OrthoDB" id="521730at2759"/>
<evidence type="ECO:0000256" key="2">
    <source>
        <dbReference type="SAM" id="Phobius"/>
    </source>
</evidence>
<dbReference type="Gene3D" id="4.10.49.10">
    <property type="entry name" value="Cytochrome c oxidase subunit VIIc"/>
    <property type="match status" value="1"/>
</dbReference>
<dbReference type="GO" id="GO:0045277">
    <property type="term" value="C:respiratory chain complex IV"/>
    <property type="evidence" value="ECO:0007669"/>
    <property type="project" value="InterPro"/>
</dbReference>
<dbReference type="EMBL" id="DF237542">
    <property type="protein sequence ID" value="GAQ90049.1"/>
    <property type="molecule type" value="Genomic_DNA"/>
</dbReference>
<dbReference type="InterPro" id="IPR036636">
    <property type="entry name" value="COX7C/Cox8_sf"/>
</dbReference>
<keyword evidence="2" id="KW-0812">Transmembrane</keyword>
<feature type="region of interest" description="Disordered" evidence="1">
    <location>
        <begin position="1"/>
        <end position="22"/>
    </location>
</feature>
<dbReference type="PANTHER" id="PTHR36003">
    <property type="entry name" value="TONB-DEPENDENT HEME RECEPTOR A"/>
    <property type="match status" value="1"/>
</dbReference>
<dbReference type="GO" id="GO:0005739">
    <property type="term" value="C:mitochondrion"/>
    <property type="evidence" value="ECO:0007669"/>
    <property type="project" value="GOC"/>
</dbReference>
<evidence type="ECO:0008006" key="5">
    <source>
        <dbReference type="Google" id="ProtNLM"/>
    </source>
</evidence>
<keyword evidence="4" id="KW-1185">Reference proteome</keyword>
<evidence type="ECO:0000313" key="3">
    <source>
        <dbReference type="EMBL" id="GAQ90049.1"/>
    </source>
</evidence>
<gene>
    <name evidence="3" type="ORF">KFL_005930060</name>
</gene>
<dbReference type="AlphaFoldDB" id="A0A0U9HSH7"/>
<dbReference type="PANTHER" id="PTHR36003:SF5">
    <property type="entry name" value="TONB-DEPENDENT HEME RECEPTOR A"/>
    <property type="match status" value="1"/>
</dbReference>
<dbReference type="OMA" id="NSPRSCA"/>
<evidence type="ECO:0000313" key="4">
    <source>
        <dbReference type="Proteomes" id="UP000054558"/>
    </source>
</evidence>
<dbReference type="GO" id="GO:0006123">
    <property type="term" value="P:mitochondrial electron transport, cytochrome c to oxygen"/>
    <property type="evidence" value="ECO:0007669"/>
    <property type="project" value="InterPro"/>
</dbReference>
<evidence type="ECO:0000256" key="1">
    <source>
        <dbReference type="SAM" id="MobiDB-lite"/>
    </source>
</evidence>
<dbReference type="STRING" id="105231.A0A0U9HSH7"/>
<keyword evidence="2" id="KW-1133">Transmembrane helix</keyword>
<name>A0A0U9HSH7_KLENI</name>
<proteinExistence type="predicted"/>
<keyword evidence="2" id="KW-0472">Membrane</keyword>
<accession>A0A0U9HSH7</accession>